<dbReference type="AlphaFoldDB" id="A0A8S3SCH3"/>
<reference evidence="1" key="1">
    <citation type="submission" date="2021-03" db="EMBL/GenBank/DDBJ databases">
        <authorList>
            <person name="Bekaert M."/>
        </authorList>
    </citation>
    <scope>NUCLEOTIDE SEQUENCE</scope>
</reference>
<dbReference type="Proteomes" id="UP000683360">
    <property type="component" value="Unassembled WGS sequence"/>
</dbReference>
<sequence>MQWVHPVIYCTNSKVINSNNPQSPGIVQRFRSARPQAPQKTASISLNALPSVYRESPYICFDVESFHLNSEADHSTTTDDNTVELINSDDMTKLADAEAIHNLMAEAGISLRLNENTKMGYSKDLSCKAQLLPKNKPCMNSSGKEQSISLEEHY</sequence>
<dbReference type="EMBL" id="CAJPWZ010001630">
    <property type="protein sequence ID" value="CAG2219416.1"/>
    <property type="molecule type" value="Genomic_DNA"/>
</dbReference>
<keyword evidence="2" id="KW-1185">Reference proteome</keyword>
<protein>
    <submittedName>
        <fullName evidence="1">Uncharacterized protein</fullName>
    </submittedName>
</protein>
<proteinExistence type="predicted"/>
<gene>
    <name evidence="1" type="ORF">MEDL_33022</name>
</gene>
<organism evidence="1 2">
    <name type="scientific">Mytilus edulis</name>
    <name type="common">Blue mussel</name>
    <dbReference type="NCBI Taxonomy" id="6550"/>
    <lineage>
        <taxon>Eukaryota</taxon>
        <taxon>Metazoa</taxon>
        <taxon>Spiralia</taxon>
        <taxon>Lophotrochozoa</taxon>
        <taxon>Mollusca</taxon>
        <taxon>Bivalvia</taxon>
        <taxon>Autobranchia</taxon>
        <taxon>Pteriomorphia</taxon>
        <taxon>Mytilida</taxon>
        <taxon>Mytiloidea</taxon>
        <taxon>Mytilidae</taxon>
        <taxon>Mytilinae</taxon>
        <taxon>Mytilus</taxon>
    </lineage>
</organism>
<name>A0A8S3SCH3_MYTED</name>
<accession>A0A8S3SCH3</accession>
<comment type="caution">
    <text evidence="1">The sequence shown here is derived from an EMBL/GenBank/DDBJ whole genome shotgun (WGS) entry which is preliminary data.</text>
</comment>
<evidence type="ECO:0000313" key="1">
    <source>
        <dbReference type="EMBL" id="CAG2219416.1"/>
    </source>
</evidence>
<evidence type="ECO:0000313" key="2">
    <source>
        <dbReference type="Proteomes" id="UP000683360"/>
    </source>
</evidence>